<dbReference type="Proteomes" id="UP000198372">
    <property type="component" value="Unassembled WGS sequence"/>
</dbReference>
<name>A0A238FPM6_9BASI</name>
<dbReference type="OrthoDB" id="2538179at2759"/>
<reference evidence="2" key="1">
    <citation type="submission" date="2016-09" db="EMBL/GenBank/DDBJ databases">
        <authorList>
            <person name="Jeantristanb JTB J.-T."/>
            <person name="Ricardo R."/>
        </authorList>
    </citation>
    <scope>NUCLEOTIDE SEQUENCE [LARGE SCALE GENOMIC DNA]</scope>
</reference>
<keyword evidence="2" id="KW-1185">Reference proteome</keyword>
<evidence type="ECO:0000313" key="2">
    <source>
        <dbReference type="Proteomes" id="UP000198372"/>
    </source>
</evidence>
<gene>
    <name evidence="1" type="ORF">BQ2448_6274</name>
</gene>
<dbReference type="EMBL" id="FMSP01000019">
    <property type="protein sequence ID" value="SCV73844.1"/>
    <property type="molecule type" value="Genomic_DNA"/>
</dbReference>
<sequence>MRQRIPFLAQSEEAEGDETREVILDDQEQQGLVQNLSDSLDHSAVIWSRLVAGLLAISSMQVDIMVPLILPSPTRSFLLALLIRLSTVVPLASLSFLLLLTEEYNPATSSHIPPPPPLSSTPPISPPPPTPHFQLPLLHVLLLLPPMFVCLSTLNTDWRWSTPLLMMGLAVEVSRTIKAQQDELVGLQRLKYRFDGA</sequence>
<organism evidence="1 2">
    <name type="scientific">Microbotryum intermedium</name>
    <dbReference type="NCBI Taxonomy" id="269621"/>
    <lineage>
        <taxon>Eukaryota</taxon>
        <taxon>Fungi</taxon>
        <taxon>Dikarya</taxon>
        <taxon>Basidiomycota</taxon>
        <taxon>Pucciniomycotina</taxon>
        <taxon>Microbotryomycetes</taxon>
        <taxon>Microbotryales</taxon>
        <taxon>Microbotryaceae</taxon>
        <taxon>Microbotryum</taxon>
    </lineage>
</organism>
<accession>A0A238FPM6</accession>
<protein>
    <submittedName>
        <fullName evidence="1">BQ2448_6274 protein</fullName>
    </submittedName>
</protein>
<evidence type="ECO:0000313" key="1">
    <source>
        <dbReference type="EMBL" id="SCV73844.1"/>
    </source>
</evidence>
<dbReference type="AlphaFoldDB" id="A0A238FPM6"/>
<proteinExistence type="predicted"/>